<accession>A0ABS6DLR9</accession>
<proteinExistence type="predicted"/>
<gene>
    <name evidence="2" type="ORF">KC222_17255</name>
</gene>
<evidence type="ECO:0000313" key="3">
    <source>
        <dbReference type="Proteomes" id="UP000686327"/>
    </source>
</evidence>
<sequence length="380" mass="41050">MLSKDNVAVTGYTVQYTEKGGQAKTLDSQTNSATLSGLKPETDYSIKVLAYDGSNNKSAYSNTLNVTTAEGGNATVPYAPYVDVTLFANWSSTPPSINTDFVKDALALGVKKFHLAFVVYDRTTQDIVWGTSYFPLNSIKNTVDLINKGGAEAIFAFGGFSGLDPSVELSVSDLTKLYVDIAKTYGVRHIDFDFETFGLYDYSVAFPAALAAKKQVPDLHFSLTLPVMPSGLVAEGLTMIKDAKNRGLDVSVQIMAMDYGQSNSDMGKAAVQAAISTKDQLAKIYPEKSEAELFSLIGVTPMLGRNDTAPETFFLTDIPTLTDFAKANGIALIGAWSLARDFPAGMDSHGNSHSELSTCAQEPNQTEEYEFLTTFLKHLS</sequence>
<dbReference type="PANTHER" id="PTHR42976:SF1">
    <property type="entry name" value="GH18 DOMAIN-CONTAINING PROTEIN-RELATED"/>
    <property type="match status" value="1"/>
</dbReference>
<organism evidence="2 3">
    <name type="scientific">Cedecea davisae</name>
    <dbReference type="NCBI Taxonomy" id="158484"/>
    <lineage>
        <taxon>Bacteria</taxon>
        <taxon>Pseudomonadati</taxon>
        <taxon>Pseudomonadota</taxon>
        <taxon>Gammaproteobacteria</taxon>
        <taxon>Enterobacterales</taxon>
        <taxon>Enterobacteriaceae</taxon>
        <taxon>Cedecea</taxon>
    </lineage>
</organism>
<comment type="caution">
    <text evidence="2">The sequence shown here is derived from an EMBL/GenBank/DDBJ whole genome shotgun (WGS) entry which is preliminary data.</text>
</comment>
<dbReference type="RefSeq" id="WP_216376708.1">
    <property type="nucleotide sequence ID" value="NZ_JAGRYT010000017.1"/>
</dbReference>
<dbReference type="InterPro" id="IPR052750">
    <property type="entry name" value="GH18_Chitinase"/>
</dbReference>
<dbReference type="Pfam" id="PF00041">
    <property type="entry name" value="fn3"/>
    <property type="match status" value="1"/>
</dbReference>
<dbReference type="InterPro" id="IPR003961">
    <property type="entry name" value="FN3_dom"/>
</dbReference>
<dbReference type="Proteomes" id="UP000686327">
    <property type="component" value="Unassembled WGS sequence"/>
</dbReference>
<dbReference type="EMBL" id="JAGRYU010000031">
    <property type="protein sequence ID" value="MBU4683759.1"/>
    <property type="molecule type" value="Genomic_DNA"/>
</dbReference>
<evidence type="ECO:0000313" key="2">
    <source>
        <dbReference type="EMBL" id="MBU4683759.1"/>
    </source>
</evidence>
<dbReference type="PROSITE" id="PS50853">
    <property type="entry name" value="FN3"/>
    <property type="match status" value="1"/>
</dbReference>
<evidence type="ECO:0000259" key="1">
    <source>
        <dbReference type="PROSITE" id="PS50853"/>
    </source>
</evidence>
<dbReference type="CDD" id="cd00063">
    <property type="entry name" value="FN3"/>
    <property type="match status" value="1"/>
</dbReference>
<dbReference type="PANTHER" id="PTHR42976">
    <property type="entry name" value="BIFUNCTIONAL CHITINASE/LYSOZYME-RELATED"/>
    <property type="match status" value="1"/>
</dbReference>
<reference evidence="3" key="1">
    <citation type="submission" date="2023-07" db="EMBL/GenBank/DDBJ databases">
        <title>Cedecea davisae an AmpC producer and its therapeutic implications.</title>
        <authorList>
            <person name="Notter J."/>
        </authorList>
    </citation>
    <scope>NUCLEOTIDE SEQUENCE [LARGE SCALE GENOMIC DNA]</scope>
    <source>
        <strain evidence="3">1</strain>
    </source>
</reference>
<protein>
    <submittedName>
        <fullName evidence="2">Fibronectin type III domain-containing protein</fullName>
    </submittedName>
</protein>
<feature type="domain" description="Fibronectin type-III" evidence="1">
    <location>
        <begin position="1"/>
        <end position="71"/>
    </location>
</feature>
<name>A0ABS6DLR9_9ENTR</name>
<keyword evidence="3" id="KW-1185">Reference proteome</keyword>